<feature type="region of interest" description="Disordered" evidence="1">
    <location>
        <begin position="1"/>
        <end position="48"/>
    </location>
</feature>
<evidence type="ECO:0000256" key="1">
    <source>
        <dbReference type="SAM" id="MobiDB-lite"/>
    </source>
</evidence>
<evidence type="ECO:0000313" key="3">
    <source>
        <dbReference type="Proteomes" id="UP001356095"/>
    </source>
</evidence>
<dbReference type="RefSeq" id="WP_330090894.1">
    <property type="nucleotide sequence ID" value="NZ_JAUZMY010000005.1"/>
</dbReference>
<dbReference type="EMBL" id="JAUZMY010000005">
    <property type="protein sequence ID" value="MEE2037104.1"/>
    <property type="molecule type" value="Genomic_DNA"/>
</dbReference>
<organism evidence="2 3">
    <name type="scientific">Nocardiopsis codii</name>
    <dbReference type="NCBI Taxonomy" id="3065942"/>
    <lineage>
        <taxon>Bacteria</taxon>
        <taxon>Bacillati</taxon>
        <taxon>Actinomycetota</taxon>
        <taxon>Actinomycetes</taxon>
        <taxon>Streptosporangiales</taxon>
        <taxon>Nocardiopsidaceae</taxon>
        <taxon>Nocardiopsis</taxon>
    </lineage>
</organism>
<protein>
    <submittedName>
        <fullName evidence="2">Uncharacterized protein</fullName>
    </submittedName>
</protein>
<gene>
    <name evidence="2" type="ORF">Q8791_07710</name>
</gene>
<proteinExistence type="predicted"/>
<sequence>MTFTSDEPPSLDGRRTARPATGGTGGRPHPVAVSVDTENHTITARGAA</sequence>
<keyword evidence="3" id="KW-1185">Reference proteome</keyword>
<reference evidence="2 3" key="1">
    <citation type="submission" date="2023-08" db="EMBL/GenBank/DDBJ databases">
        <authorList>
            <person name="Girao M."/>
            <person name="Carvalho M.F."/>
        </authorList>
    </citation>
    <scope>NUCLEOTIDE SEQUENCE [LARGE SCALE GENOMIC DNA]</scope>
    <source>
        <strain evidence="2 3">CT-R113</strain>
    </source>
</reference>
<accession>A0ABU7K4J0</accession>
<evidence type="ECO:0000313" key="2">
    <source>
        <dbReference type="EMBL" id="MEE2037104.1"/>
    </source>
</evidence>
<name>A0ABU7K4J0_9ACTN</name>
<dbReference type="Proteomes" id="UP001356095">
    <property type="component" value="Unassembled WGS sequence"/>
</dbReference>
<comment type="caution">
    <text evidence="2">The sequence shown here is derived from an EMBL/GenBank/DDBJ whole genome shotgun (WGS) entry which is preliminary data.</text>
</comment>